<dbReference type="Proteomes" id="UP000019335">
    <property type="component" value="Chromosome 1"/>
</dbReference>
<sequence length="709" mass="78975">MLLGLRKTALNSRDSIPRRSWRKYGSYACRHLFCGTTLQAVRWREASSTLGHAHHNIASHRRTHHFPSYDDGFSCPVSVRFCPFSSSSRPPPPPPTSSPSRRSSSVKPVTQSTKAPVRDATPILTDAQASIVKEEQALLERLHRVLTSMEAGQEDLDILKDAICQVEDLFMVCVVGEFNAGKSRFINALLGDKYLKEGVTPTTAKICFVKHVDRAGAPTRYADAQGQMIDEVEEKLLDVPLLQNLALVDTPGTNAVIQRHSQLTYRIVPRADVVLFLTSIARPFSESERTFLTSIAQWHKKVVLVLNQCDLRSREDVEEVTEYVRAHARAVLGTEADLKVFPISAKLALEAKVVAKPHSPTVGPGALAWQASNFAALQQYLDTLLTDEAKLQSKLLNPIGVAERLLDEARHTLDERRKLLSSDVATLALVDEQMTAFMRDMERDVEREKGMIDKCLRDMVDRAEEFLAAHMTLTNYQELWDSQAFAKRFQQQVVGNLATVVDEIVLDMSELVAQRARTQSRAVLDFLGRRPGARHGQMVGSVTETRFEGIRAEVLSKLTADVGEVMNTYDKDKEFVKLSEEIKTGVMATAAVEAGAATVGALVATHALDVTGGLITASSLALLGLVVLPYRRQAQRAEFRRRVKALRQQMDGTLAVRLDRELGKVRGRILDCIGPYSRFVSVEENKIQELGMEMEVIDKEINKLRTRLV</sequence>
<dbReference type="InterPro" id="IPR027417">
    <property type="entry name" value="P-loop_NTPase"/>
</dbReference>
<proteinExistence type="predicted"/>
<dbReference type="PANTHER" id="PTHR43681">
    <property type="entry name" value="TRANSMEMBRANE GTPASE FZO"/>
    <property type="match status" value="1"/>
</dbReference>
<feature type="compositionally biased region" description="Low complexity" evidence="1">
    <location>
        <begin position="98"/>
        <end position="109"/>
    </location>
</feature>
<feature type="domain" description="G" evidence="2">
    <location>
        <begin position="172"/>
        <end position="308"/>
    </location>
</feature>
<reference evidence="3 4" key="1">
    <citation type="journal article" date="2014" name="Mol. Plant">
        <title>Chromosome Scale Genome Assembly and Transcriptome Profiling of Nannochloropsis gaditana in Nitrogen Depletion.</title>
        <authorList>
            <person name="Corteggiani Carpinelli E."/>
            <person name="Telatin A."/>
            <person name="Vitulo N."/>
            <person name="Forcato C."/>
            <person name="D'Angelo M."/>
            <person name="Schiavon R."/>
            <person name="Vezzi A."/>
            <person name="Giacometti G.M."/>
            <person name="Morosinotto T."/>
            <person name="Valle G."/>
        </authorList>
    </citation>
    <scope>NUCLEOTIDE SEQUENCE [LARGE SCALE GENOMIC DNA]</scope>
    <source>
        <strain evidence="3 4">B-31</strain>
    </source>
</reference>
<dbReference type="AlphaFoldDB" id="W7UAW7"/>
<evidence type="ECO:0000259" key="2">
    <source>
        <dbReference type="Pfam" id="PF01926"/>
    </source>
</evidence>
<dbReference type="OrthoDB" id="8927528at2759"/>
<dbReference type="InterPro" id="IPR006073">
    <property type="entry name" value="GTP-bd"/>
</dbReference>
<accession>W7UAW7</accession>
<organism evidence="3 4">
    <name type="scientific">Nannochloropsis gaditana</name>
    <dbReference type="NCBI Taxonomy" id="72520"/>
    <lineage>
        <taxon>Eukaryota</taxon>
        <taxon>Sar</taxon>
        <taxon>Stramenopiles</taxon>
        <taxon>Ochrophyta</taxon>
        <taxon>Eustigmatophyceae</taxon>
        <taxon>Eustigmatales</taxon>
        <taxon>Monodopsidaceae</taxon>
        <taxon>Nannochloropsis</taxon>
    </lineage>
</organism>
<evidence type="ECO:0000313" key="4">
    <source>
        <dbReference type="Proteomes" id="UP000019335"/>
    </source>
</evidence>
<dbReference type="CDD" id="cd09912">
    <property type="entry name" value="DLP_2"/>
    <property type="match status" value="1"/>
</dbReference>
<dbReference type="Pfam" id="PF01926">
    <property type="entry name" value="MMR_HSR1"/>
    <property type="match status" value="1"/>
</dbReference>
<dbReference type="InterPro" id="IPR051943">
    <property type="entry name" value="TRAFAC_Dynamin-like_GTPase"/>
</dbReference>
<dbReference type="PANTHER" id="PTHR43681:SF1">
    <property type="entry name" value="SARCALUMENIN"/>
    <property type="match status" value="1"/>
</dbReference>
<evidence type="ECO:0000313" key="3">
    <source>
        <dbReference type="EMBL" id="EWM30094.1"/>
    </source>
</evidence>
<evidence type="ECO:0000256" key="1">
    <source>
        <dbReference type="SAM" id="MobiDB-lite"/>
    </source>
</evidence>
<dbReference type="SUPFAM" id="SSF52540">
    <property type="entry name" value="P-loop containing nucleoside triphosphate hydrolases"/>
    <property type="match status" value="1"/>
</dbReference>
<comment type="caution">
    <text evidence="3">The sequence shown here is derived from an EMBL/GenBank/DDBJ whole genome shotgun (WGS) entry which is preliminary data.</text>
</comment>
<dbReference type="EMBL" id="AZIL01000055">
    <property type="protein sequence ID" value="EWM30094.1"/>
    <property type="molecule type" value="Genomic_DNA"/>
</dbReference>
<protein>
    <submittedName>
        <fullName evidence="3">Dynamin family protein</fullName>
    </submittedName>
</protein>
<keyword evidence="4" id="KW-1185">Reference proteome</keyword>
<feature type="region of interest" description="Disordered" evidence="1">
    <location>
        <begin position="85"/>
        <end position="119"/>
    </location>
</feature>
<gene>
    <name evidence="3" type="ORF">Naga_100193g6</name>
</gene>
<dbReference type="Gene3D" id="3.40.50.300">
    <property type="entry name" value="P-loop containing nucleotide triphosphate hydrolases"/>
    <property type="match status" value="1"/>
</dbReference>
<name>W7UAW7_9STRA</name>